<keyword evidence="2" id="KW-0812">Transmembrane</keyword>
<keyword evidence="2" id="KW-0472">Membrane</keyword>
<evidence type="ECO:0000256" key="1">
    <source>
        <dbReference type="SAM" id="MobiDB-lite"/>
    </source>
</evidence>
<reference evidence="4" key="1">
    <citation type="submission" date="2016-11" db="EMBL/GenBank/DDBJ databases">
        <authorList>
            <person name="Varghese N."/>
            <person name="Submissions S."/>
        </authorList>
    </citation>
    <scope>NUCLEOTIDE SEQUENCE [LARGE SCALE GENOMIC DNA]</scope>
    <source>
        <strain evidence="4">DSM 22638</strain>
    </source>
</reference>
<gene>
    <name evidence="3" type="ORF">SAMN04488116_1045</name>
</gene>
<dbReference type="Proteomes" id="UP000184532">
    <property type="component" value="Unassembled WGS sequence"/>
</dbReference>
<evidence type="ECO:0000256" key="2">
    <source>
        <dbReference type="SAM" id="Phobius"/>
    </source>
</evidence>
<dbReference type="Pfam" id="PF16118">
    <property type="entry name" value="DUF4834"/>
    <property type="match status" value="1"/>
</dbReference>
<dbReference type="InterPro" id="IPR032272">
    <property type="entry name" value="DUF4834"/>
</dbReference>
<evidence type="ECO:0008006" key="5">
    <source>
        <dbReference type="Google" id="ProtNLM"/>
    </source>
</evidence>
<feature type="transmembrane region" description="Helical" evidence="2">
    <location>
        <begin position="6"/>
        <end position="25"/>
    </location>
</feature>
<name>A0A1M5J1D7_9FLAO</name>
<keyword evidence="4" id="KW-1185">Reference proteome</keyword>
<dbReference type="RefSeq" id="WP_073176873.1">
    <property type="nucleotide sequence ID" value="NZ_FQWL01000001.1"/>
</dbReference>
<accession>A0A1M5J1D7</accession>
<organism evidence="3 4">
    <name type="scientific">Flagellimonas flava</name>
    <dbReference type="NCBI Taxonomy" id="570519"/>
    <lineage>
        <taxon>Bacteria</taxon>
        <taxon>Pseudomonadati</taxon>
        <taxon>Bacteroidota</taxon>
        <taxon>Flavobacteriia</taxon>
        <taxon>Flavobacteriales</taxon>
        <taxon>Flavobacteriaceae</taxon>
        <taxon>Flagellimonas</taxon>
    </lineage>
</organism>
<dbReference type="EMBL" id="FQWL01000001">
    <property type="protein sequence ID" value="SHG34040.1"/>
    <property type="molecule type" value="Genomic_DNA"/>
</dbReference>
<keyword evidence="2" id="KW-1133">Transmembrane helix</keyword>
<dbReference type="STRING" id="570519.SAMN04488116_1045"/>
<evidence type="ECO:0000313" key="3">
    <source>
        <dbReference type="EMBL" id="SHG34040.1"/>
    </source>
</evidence>
<feature type="region of interest" description="Disordered" evidence="1">
    <location>
        <begin position="52"/>
        <end position="73"/>
    </location>
</feature>
<protein>
    <recommendedName>
        <fullName evidence="5">DUF4834 domain-containing protein</fullName>
    </recommendedName>
</protein>
<feature type="compositionally biased region" description="Polar residues" evidence="1">
    <location>
        <begin position="52"/>
        <end position="65"/>
    </location>
</feature>
<dbReference type="AlphaFoldDB" id="A0A1M5J1D7"/>
<sequence length="86" mass="10035">MVLLQTILLVVLVYYAVKLLLRWLAPKLLNYAVKKTNERFGQQFGNYQDFSKQPDNEGETTIFSKTTRKSNPSKKVGEYIDFEEID</sequence>
<evidence type="ECO:0000313" key="4">
    <source>
        <dbReference type="Proteomes" id="UP000184532"/>
    </source>
</evidence>
<proteinExistence type="predicted"/>
<dbReference type="OrthoDB" id="1123055at2"/>